<reference evidence="2 3" key="1">
    <citation type="journal article" date="2014" name="PLoS Genet.">
        <title>Analysis of the Phlebiopsis gigantea genome, transcriptome and secretome provides insight into its pioneer colonization strategies of wood.</title>
        <authorList>
            <person name="Hori C."/>
            <person name="Ishida T."/>
            <person name="Igarashi K."/>
            <person name="Samejima M."/>
            <person name="Suzuki H."/>
            <person name="Master E."/>
            <person name="Ferreira P."/>
            <person name="Ruiz-Duenas F.J."/>
            <person name="Held B."/>
            <person name="Canessa P."/>
            <person name="Larrondo L.F."/>
            <person name="Schmoll M."/>
            <person name="Druzhinina I.S."/>
            <person name="Kubicek C.P."/>
            <person name="Gaskell J.A."/>
            <person name="Kersten P."/>
            <person name="St John F."/>
            <person name="Glasner J."/>
            <person name="Sabat G."/>
            <person name="Splinter BonDurant S."/>
            <person name="Syed K."/>
            <person name="Yadav J."/>
            <person name="Mgbeahuruike A.C."/>
            <person name="Kovalchuk A."/>
            <person name="Asiegbu F.O."/>
            <person name="Lackner G."/>
            <person name="Hoffmeister D."/>
            <person name="Rencoret J."/>
            <person name="Gutierrez A."/>
            <person name="Sun H."/>
            <person name="Lindquist E."/>
            <person name="Barry K."/>
            <person name="Riley R."/>
            <person name="Grigoriev I.V."/>
            <person name="Henrissat B."/>
            <person name="Kues U."/>
            <person name="Berka R.M."/>
            <person name="Martinez A.T."/>
            <person name="Covert S.F."/>
            <person name="Blanchette R.A."/>
            <person name="Cullen D."/>
        </authorList>
    </citation>
    <scope>NUCLEOTIDE SEQUENCE [LARGE SCALE GENOMIC DNA]</scope>
    <source>
        <strain evidence="2 3">11061_1 CR5-6</strain>
    </source>
</reference>
<evidence type="ECO:0000313" key="2">
    <source>
        <dbReference type="EMBL" id="KIP02479.1"/>
    </source>
</evidence>
<keyword evidence="3" id="KW-1185">Reference proteome</keyword>
<evidence type="ECO:0000313" key="3">
    <source>
        <dbReference type="Proteomes" id="UP000053257"/>
    </source>
</evidence>
<protein>
    <submittedName>
        <fullName evidence="2">Uncharacterized protein</fullName>
    </submittedName>
</protein>
<proteinExistence type="predicted"/>
<organism evidence="2 3">
    <name type="scientific">Phlebiopsis gigantea (strain 11061_1 CR5-6)</name>
    <name type="common">White-rot fungus</name>
    <name type="synonym">Peniophora gigantea</name>
    <dbReference type="NCBI Taxonomy" id="745531"/>
    <lineage>
        <taxon>Eukaryota</taxon>
        <taxon>Fungi</taxon>
        <taxon>Dikarya</taxon>
        <taxon>Basidiomycota</taxon>
        <taxon>Agaricomycotina</taxon>
        <taxon>Agaricomycetes</taxon>
        <taxon>Polyporales</taxon>
        <taxon>Phanerochaetaceae</taxon>
        <taxon>Phlebiopsis</taxon>
    </lineage>
</organism>
<dbReference type="AlphaFoldDB" id="A0A0C3ND82"/>
<feature type="region of interest" description="Disordered" evidence="1">
    <location>
        <begin position="118"/>
        <end position="144"/>
    </location>
</feature>
<gene>
    <name evidence="2" type="ORF">PHLGIDRAFT_122422</name>
</gene>
<feature type="region of interest" description="Disordered" evidence="1">
    <location>
        <begin position="56"/>
        <end position="77"/>
    </location>
</feature>
<dbReference type="EMBL" id="KN840672">
    <property type="protein sequence ID" value="KIP02479.1"/>
    <property type="molecule type" value="Genomic_DNA"/>
</dbReference>
<feature type="compositionally biased region" description="Low complexity" evidence="1">
    <location>
        <begin position="335"/>
        <end position="360"/>
    </location>
</feature>
<feature type="region of interest" description="Disordered" evidence="1">
    <location>
        <begin position="335"/>
        <end position="371"/>
    </location>
</feature>
<accession>A0A0C3ND82</accession>
<sequence>MRTSRLYLVGLSHPAFVTLSPSDEKASAEVGPYGGQFVVAPLHVLEGTPEALPVIIGPRPGRRRTRPAHSSSIAGDHHHPAQLICHRKPCELCKDRLRDAYRAVVYSTPSLDEIVTKQMEGSRPTPVSPPAALEPEFDEKSEAFPEPEVWRSRSRWSDELPEKEPYLPAESAEVLVSAPASPSTSYDYVHVSARPKARFLADVDGNMLAHDDSNIVSLLVEIPPPETASSLTLPRTPAQCRVRFHNGADRGDCKIAVLKFGAKANILTSCARSCAVALLSLPWKYDFNNIGDQYFAATVMAYRLQAGEEVRAGVGGWILTIARYGERASSAILQASGPRSAAPTPTSPPSSRSLSAPGPLRVTQSTPSRPLLPARLKHPLLSLCHQALVSGPSTPA</sequence>
<dbReference type="Proteomes" id="UP000053257">
    <property type="component" value="Unassembled WGS sequence"/>
</dbReference>
<evidence type="ECO:0000256" key="1">
    <source>
        <dbReference type="SAM" id="MobiDB-lite"/>
    </source>
</evidence>
<dbReference type="HOGENOM" id="CLU_696587_0_0_1"/>
<name>A0A0C3ND82_PHLG1</name>